<sequence length="33" mass="3739">MNHKTPKNSQGFTLIEMMVAVSIFLKRLCLISS</sequence>
<evidence type="ECO:0000313" key="1">
    <source>
        <dbReference type="EMBL" id="PIV50622.1"/>
    </source>
</evidence>
<accession>A0A2M7DLK7</accession>
<evidence type="ECO:0000313" key="2">
    <source>
        <dbReference type="Proteomes" id="UP000228896"/>
    </source>
</evidence>
<reference evidence="2" key="1">
    <citation type="submission" date="2017-09" db="EMBL/GenBank/DDBJ databases">
        <title>Depth-based differentiation of microbial function through sediment-hosted aquifers and enrichment of novel symbionts in the deep terrestrial subsurface.</title>
        <authorList>
            <person name="Probst A.J."/>
            <person name="Ladd B."/>
            <person name="Jarett J.K."/>
            <person name="Geller-Mcgrath D.E."/>
            <person name="Sieber C.M.K."/>
            <person name="Emerson J.B."/>
            <person name="Anantharaman K."/>
            <person name="Thomas B.C."/>
            <person name="Malmstrom R."/>
            <person name="Stieglmeier M."/>
            <person name="Klingl A."/>
            <person name="Woyke T."/>
            <person name="Ryan C.M."/>
            <person name="Banfield J.F."/>
        </authorList>
    </citation>
    <scope>NUCLEOTIDE SEQUENCE [LARGE SCALE GENOMIC DNA]</scope>
</reference>
<evidence type="ECO:0008006" key="3">
    <source>
        <dbReference type="Google" id="ProtNLM"/>
    </source>
</evidence>
<comment type="caution">
    <text evidence="1">The sequence shown here is derived from an EMBL/GenBank/DDBJ whole genome shotgun (WGS) entry which is preliminary data.</text>
</comment>
<dbReference type="EMBL" id="PETS01000115">
    <property type="protein sequence ID" value="PIV50622.1"/>
    <property type="molecule type" value="Genomic_DNA"/>
</dbReference>
<gene>
    <name evidence="1" type="ORF">COS18_04485</name>
</gene>
<dbReference type="InterPro" id="IPR012902">
    <property type="entry name" value="N_methyl_site"/>
</dbReference>
<dbReference type="NCBIfam" id="TIGR02532">
    <property type="entry name" value="IV_pilin_GFxxxE"/>
    <property type="match status" value="1"/>
</dbReference>
<organism evidence="1 2">
    <name type="scientific">Candidatus Falkowbacteria bacterium CG02_land_8_20_14_3_00_36_14</name>
    <dbReference type="NCBI Taxonomy" id="1974560"/>
    <lineage>
        <taxon>Bacteria</taxon>
        <taxon>Candidatus Falkowiibacteriota</taxon>
    </lineage>
</organism>
<dbReference type="AlphaFoldDB" id="A0A2M7DLK7"/>
<dbReference type="Pfam" id="PF07963">
    <property type="entry name" value="N_methyl"/>
    <property type="match status" value="1"/>
</dbReference>
<name>A0A2M7DLK7_9BACT</name>
<dbReference type="Proteomes" id="UP000228896">
    <property type="component" value="Unassembled WGS sequence"/>
</dbReference>
<proteinExistence type="predicted"/>
<protein>
    <recommendedName>
        <fullName evidence="3">Prepilin-type N-terminal cleavage/methylation domain-containing protein</fullName>
    </recommendedName>
</protein>